<comment type="caution">
    <text evidence="1">The sequence shown here is derived from an EMBL/GenBank/DDBJ whole genome shotgun (WGS) entry which is preliminary data.</text>
</comment>
<accession>A0A6G4XHS3</accession>
<name>A0A6G4XHS3_9ACTN</name>
<gene>
    <name evidence="1" type="ORF">G6045_14015</name>
</gene>
<dbReference type="EMBL" id="JAAKZW010000045">
    <property type="protein sequence ID" value="NGO76773.1"/>
    <property type="molecule type" value="Genomic_DNA"/>
</dbReference>
<protein>
    <recommendedName>
        <fullName evidence="3">Molecular chaperone DnaJ</fullName>
    </recommendedName>
</protein>
<evidence type="ECO:0008006" key="3">
    <source>
        <dbReference type="Google" id="ProtNLM"/>
    </source>
</evidence>
<dbReference type="Proteomes" id="UP000481109">
    <property type="component" value="Unassembled WGS sequence"/>
</dbReference>
<dbReference type="AlphaFoldDB" id="A0A6G4XHS3"/>
<evidence type="ECO:0000313" key="1">
    <source>
        <dbReference type="EMBL" id="NGO76773.1"/>
    </source>
</evidence>
<keyword evidence="2" id="KW-1185">Reference proteome</keyword>
<sequence>MPPALLAIALLAFITGCYCLMCAISPFGTCRKCRGMGGLVKTTIFGRIKASKNCPRCKGHGKRIRVGRWIYNRAARIYRDSHPESTAKSRIGTPR</sequence>
<reference evidence="1 2" key="1">
    <citation type="submission" date="2020-02" db="EMBL/GenBank/DDBJ databases">
        <title>Whole-genome analyses of novel actinobacteria.</title>
        <authorList>
            <person name="Sahin N."/>
            <person name="Tokatli A."/>
        </authorList>
    </citation>
    <scope>NUCLEOTIDE SEQUENCE [LARGE SCALE GENOMIC DNA]</scope>
    <source>
        <strain evidence="1 2">YC504</strain>
    </source>
</reference>
<proteinExistence type="predicted"/>
<organism evidence="1 2">
    <name type="scientific">Streptomyces mesophilus</name>
    <dbReference type="NCBI Taxonomy" id="1775132"/>
    <lineage>
        <taxon>Bacteria</taxon>
        <taxon>Bacillati</taxon>
        <taxon>Actinomycetota</taxon>
        <taxon>Actinomycetes</taxon>
        <taxon>Kitasatosporales</taxon>
        <taxon>Streptomycetaceae</taxon>
        <taxon>Streptomyces</taxon>
    </lineage>
</organism>
<evidence type="ECO:0000313" key="2">
    <source>
        <dbReference type="Proteomes" id="UP000481109"/>
    </source>
</evidence>